<protein>
    <submittedName>
        <fullName evidence="6">FGFR1 oncogene partner-like</fullName>
    </submittedName>
</protein>
<dbReference type="GeneID" id="108569308"/>
<keyword evidence="5" id="KW-1185">Reference proteome</keyword>
<organism evidence="5 6">
    <name type="scientific">Nicrophorus vespilloides</name>
    <name type="common">Boreal carrion beetle</name>
    <dbReference type="NCBI Taxonomy" id="110193"/>
    <lineage>
        <taxon>Eukaryota</taxon>
        <taxon>Metazoa</taxon>
        <taxon>Ecdysozoa</taxon>
        <taxon>Arthropoda</taxon>
        <taxon>Hexapoda</taxon>
        <taxon>Insecta</taxon>
        <taxon>Pterygota</taxon>
        <taxon>Neoptera</taxon>
        <taxon>Endopterygota</taxon>
        <taxon>Coleoptera</taxon>
        <taxon>Polyphaga</taxon>
        <taxon>Staphyliniformia</taxon>
        <taxon>Silphidae</taxon>
        <taxon>Nicrophorinae</taxon>
        <taxon>Nicrophorus</taxon>
    </lineage>
</organism>
<name>A0ABM1NHK3_NICVS</name>
<evidence type="ECO:0000313" key="5">
    <source>
        <dbReference type="Proteomes" id="UP000695000"/>
    </source>
</evidence>
<proteinExistence type="predicted"/>
<feature type="compositionally biased region" description="Polar residues" evidence="3">
    <location>
        <begin position="246"/>
        <end position="257"/>
    </location>
</feature>
<accession>A0ABM1NHK3</accession>
<gene>
    <name evidence="6" type="primary">LOC108569308</name>
</gene>
<dbReference type="Pfam" id="PF09398">
    <property type="entry name" value="FOP_dimer"/>
    <property type="match status" value="1"/>
</dbReference>
<dbReference type="RefSeq" id="XP_017786303.1">
    <property type="nucleotide sequence ID" value="XM_017930814.1"/>
</dbReference>
<reference evidence="6" key="1">
    <citation type="submission" date="2025-08" db="UniProtKB">
        <authorList>
            <consortium name="RefSeq"/>
        </authorList>
    </citation>
    <scope>IDENTIFICATION</scope>
    <source>
        <tissue evidence="6">Whole Larva</tissue>
    </source>
</reference>
<keyword evidence="2" id="KW-0206">Cytoskeleton</keyword>
<evidence type="ECO:0000256" key="3">
    <source>
        <dbReference type="SAM" id="MobiDB-lite"/>
    </source>
</evidence>
<feature type="region of interest" description="Disordered" evidence="3">
    <location>
        <begin position="231"/>
        <end position="257"/>
    </location>
</feature>
<feature type="region of interest" description="Disordered" evidence="3">
    <location>
        <begin position="135"/>
        <end position="165"/>
    </location>
</feature>
<dbReference type="PANTHER" id="PTHR15431">
    <property type="entry name" value="FGFR1 ONCOGENE PARTNER/LISH DOMAIN-CONTAINING PROTEIN"/>
    <property type="match status" value="1"/>
</dbReference>
<dbReference type="PANTHER" id="PTHR15431:SF9">
    <property type="entry name" value="CENTROSOMAL PROTEIN 43"/>
    <property type="match status" value="1"/>
</dbReference>
<dbReference type="InterPro" id="IPR018993">
    <property type="entry name" value="FOP_dimerisation-dom_N"/>
</dbReference>
<feature type="compositionally biased region" description="Polar residues" evidence="3">
    <location>
        <begin position="137"/>
        <end position="160"/>
    </location>
</feature>
<dbReference type="Gene3D" id="1.20.960.40">
    <property type="match status" value="1"/>
</dbReference>
<evidence type="ECO:0000313" key="6">
    <source>
        <dbReference type="RefSeq" id="XP_017786303.1"/>
    </source>
</evidence>
<evidence type="ECO:0000259" key="4">
    <source>
        <dbReference type="Pfam" id="PF09398"/>
    </source>
</evidence>
<evidence type="ECO:0000256" key="2">
    <source>
        <dbReference type="ARBA" id="ARBA00023212"/>
    </source>
</evidence>
<keyword evidence="1" id="KW-0963">Cytoplasm</keyword>
<dbReference type="Proteomes" id="UP000695000">
    <property type="component" value="Unplaced"/>
</dbReference>
<evidence type="ECO:0000256" key="1">
    <source>
        <dbReference type="ARBA" id="ARBA00022490"/>
    </source>
</evidence>
<feature type="domain" description="FGFR1 oncogene partner (FOP) N-terminal dimerisation" evidence="4">
    <location>
        <begin position="46"/>
        <end position="125"/>
    </location>
</feature>
<sequence>MSFEDAELKDILAQTLESNGSLAKIRAQLRSCIYLAFDEDELMHKKQPLMNNKIQQKLETPVGKLMFKVVREFLEFLDLDYTISVYDSESYMGKEYDYEGRSDLLKDLNLDANESVPVLYELIKQAQAKSAQVKQQNGESDSTFDMTSPTVQFDSPQPSEVINPEKSTKPMRTILDSTINDFPFISKLSPQKLKNRSILGEKTNGAELINRNSNYIVGEDNYEEDFMSERELKSDHDLDSQDFEVDSNNVEDILQSK</sequence>